<keyword evidence="3" id="KW-1185">Reference proteome</keyword>
<evidence type="ECO:0000313" key="3">
    <source>
        <dbReference type="Proteomes" id="UP000799421"/>
    </source>
</evidence>
<feature type="region of interest" description="Disordered" evidence="1">
    <location>
        <begin position="71"/>
        <end position="105"/>
    </location>
</feature>
<proteinExistence type="predicted"/>
<gene>
    <name evidence="2" type="ORF">K470DRAFT_284769</name>
</gene>
<dbReference type="OrthoDB" id="3910132at2759"/>
<evidence type="ECO:0000313" key="2">
    <source>
        <dbReference type="EMBL" id="KAF2857085.1"/>
    </source>
</evidence>
<organism evidence="2 3">
    <name type="scientific">Piedraia hortae CBS 480.64</name>
    <dbReference type="NCBI Taxonomy" id="1314780"/>
    <lineage>
        <taxon>Eukaryota</taxon>
        <taxon>Fungi</taxon>
        <taxon>Dikarya</taxon>
        <taxon>Ascomycota</taxon>
        <taxon>Pezizomycotina</taxon>
        <taxon>Dothideomycetes</taxon>
        <taxon>Dothideomycetidae</taxon>
        <taxon>Capnodiales</taxon>
        <taxon>Piedraiaceae</taxon>
        <taxon>Piedraia</taxon>
    </lineage>
</organism>
<feature type="compositionally biased region" description="Basic and acidic residues" evidence="1">
    <location>
        <begin position="86"/>
        <end position="105"/>
    </location>
</feature>
<dbReference type="AlphaFoldDB" id="A0A6A7BQN3"/>
<dbReference type="Proteomes" id="UP000799421">
    <property type="component" value="Unassembled WGS sequence"/>
</dbReference>
<sequence length="624" mass="67123">MPCDRPGHYHEWPLIADMVLTVQRCERYCGYCVGKESVKKWKEAARLRRHVENVHIRPDGNGTHPHIIFNPHWKEGGNPNKPPKGFRIDGEPRKQPVRSKESYQRNVKRVEEIEAAYPNPFVPADYAPGSVEDRDIRVVNSSENEGQSQGHVHANQAVPATNNQAPNGFSHSGPIYGASASHGSQYAHHPAPNGSVNLNTTPRQTAPAYVSNNEAMHHAVFGGYQTLDNSDKLAPVNHNHHGAMQPVGFNATQNMAYQQKLSNTIVSLPQGPMGYVSPHHAAPYADTMLGNGNMIGATMSNVPNGIASSLAHPTSNVQQSSDVSIPYHSNIYYTNAASQPIGTMAPPTGMGLNGLPPGQGYYNYAGILTPISDGRYQNGLGVLHNGSQGHQTPGFQGTGSSKVIFPLSLTSRDLNMGFDPTTQQNLANFGGHSNDIQDLTAGHVNGRTQNTAPTGNINVNPDVEDFEFVLDEPTGNTLYDPDDNDFGFADYRPSSNGTQALPVKQNNVLAQVLYGNLTSGVNNGVATAISNTNIPATNNNIAVPPITTGANNNTNDPDFMDQVSAGFNAPTATNNQQSFAGTSNGYTTPKTVEALFRMSNEELDQLPEYHDTSYDGLPGGPSET</sequence>
<evidence type="ECO:0000256" key="1">
    <source>
        <dbReference type="SAM" id="MobiDB-lite"/>
    </source>
</evidence>
<feature type="region of interest" description="Disordered" evidence="1">
    <location>
        <begin position="169"/>
        <end position="196"/>
    </location>
</feature>
<reference evidence="2" key="1">
    <citation type="journal article" date="2020" name="Stud. Mycol.">
        <title>101 Dothideomycetes genomes: a test case for predicting lifestyles and emergence of pathogens.</title>
        <authorList>
            <person name="Haridas S."/>
            <person name="Albert R."/>
            <person name="Binder M."/>
            <person name="Bloem J."/>
            <person name="Labutti K."/>
            <person name="Salamov A."/>
            <person name="Andreopoulos B."/>
            <person name="Baker S."/>
            <person name="Barry K."/>
            <person name="Bills G."/>
            <person name="Bluhm B."/>
            <person name="Cannon C."/>
            <person name="Castanera R."/>
            <person name="Culley D."/>
            <person name="Daum C."/>
            <person name="Ezra D."/>
            <person name="Gonzalez J."/>
            <person name="Henrissat B."/>
            <person name="Kuo A."/>
            <person name="Liang C."/>
            <person name="Lipzen A."/>
            <person name="Lutzoni F."/>
            <person name="Magnuson J."/>
            <person name="Mondo S."/>
            <person name="Nolan M."/>
            <person name="Ohm R."/>
            <person name="Pangilinan J."/>
            <person name="Park H.-J."/>
            <person name="Ramirez L."/>
            <person name="Alfaro M."/>
            <person name="Sun H."/>
            <person name="Tritt A."/>
            <person name="Yoshinaga Y."/>
            <person name="Zwiers L.-H."/>
            <person name="Turgeon B."/>
            <person name="Goodwin S."/>
            <person name="Spatafora J."/>
            <person name="Crous P."/>
            <person name="Grigoriev I."/>
        </authorList>
    </citation>
    <scope>NUCLEOTIDE SEQUENCE</scope>
    <source>
        <strain evidence="2">CBS 480.64</strain>
    </source>
</reference>
<accession>A0A6A7BQN3</accession>
<protein>
    <submittedName>
        <fullName evidence="2">Uncharacterized protein</fullName>
    </submittedName>
</protein>
<dbReference type="EMBL" id="MU006070">
    <property type="protein sequence ID" value="KAF2857085.1"/>
    <property type="molecule type" value="Genomic_DNA"/>
</dbReference>
<name>A0A6A7BQN3_9PEZI</name>